<evidence type="ECO:0000256" key="5">
    <source>
        <dbReference type="ARBA" id="ARBA00022723"/>
    </source>
</evidence>
<feature type="region of interest" description="Disordered" evidence="12">
    <location>
        <begin position="597"/>
        <end position="788"/>
    </location>
</feature>
<dbReference type="CDD" id="cd07302">
    <property type="entry name" value="CHD"/>
    <property type="match status" value="2"/>
</dbReference>
<feature type="transmembrane region" description="Helical" evidence="13">
    <location>
        <begin position="883"/>
        <end position="902"/>
    </location>
</feature>
<dbReference type="GO" id="GO:0046872">
    <property type="term" value="F:metal ion binding"/>
    <property type="evidence" value="ECO:0007669"/>
    <property type="project" value="UniProtKB-KW"/>
</dbReference>
<feature type="domain" description="Guanylate cyclase" evidence="14">
    <location>
        <begin position="1189"/>
        <end position="1329"/>
    </location>
</feature>
<feature type="transmembrane region" description="Helical" evidence="13">
    <location>
        <begin position="853"/>
        <end position="871"/>
    </location>
</feature>
<dbReference type="GO" id="GO:0035556">
    <property type="term" value="P:intracellular signal transduction"/>
    <property type="evidence" value="ECO:0007669"/>
    <property type="project" value="InterPro"/>
</dbReference>
<feature type="compositionally biased region" description="Basic and acidic residues" evidence="12">
    <location>
        <begin position="724"/>
        <end position="744"/>
    </location>
</feature>
<dbReference type="GO" id="GO:0004016">
    <property type="term" value="F:adenylate cyclase activity"/>
    <property type="evidence" value="ECO:0007669"/>
    <property type="project" value="UniProtKB-EC"/>
</dbReference>
<dbReference type="Gene3D" id="3.30.70.1230">
    <property type="entry name" value="Nucleotide cyclase"/>
    <property type="match status" value="2"/>
</dbReference>
<dbReference type="InterPro" id="IPR029787">
    <property type="entry name" value="Nucleotide_cyclase"/>
</dbReference>
<keyword evidence="7" id="KW-0067">ATP-binding</keyword>
<feature type="domain" description="Guanylate cyclase" evidence="14">
    <location>
        <begin position="318"/>
        <end position="448"/>
    </location>
</feature>
<dbReference type="EMBL" id="JBGBPQ010000018">
    <property type="protein sequence ID" value="KAL1507033.1"/>
    <property type="molecule type" value="Genomic_DNA"/>
</dbReference>
<feature type="transmembrane region" description="Helical" evidence="13">
    <location>
        <begin position="158"/>
        <end position="175"/>
    </location>
</feature>
<evidence type="ECO:0000313" key="16">
    <source>
        <dbReference type="Proteomes" id="UP001515480"/>
    </source>
</evidence>
<dbReference type="PANTHER" id="PTHR45627">
    <property type="entry name" value="ADENYLATE CYCLASE TYPE 1"/>
    <property type="match status" value="1"/>
</dbReference>
<feature type="compositionally biased region" description="Low complexity" evidence="12">
    <location>
        <begin position="603"/>
        <end position="620"/>
    </location>
</feature>
<evidence type="ECO:0000256" key="2">
    <source>
        <dbReference type="ARBA" id="ARBA00004141"/>
    </source>
</evidence>
<keyword evidence="8" id="KW-0460">Magnesium</keyword>
<dbReference type="SMART" id="SM00044">
    <property type="entry name" value="CYCc"/>
    <property type="match status" value="2"/>
</dbReference>
<feature type="compositionally biased region" description="Basic and acidic residues" evidence="12">
    <location>
        <begin position="501"/>
        <end position="513"/>
    </location>
</feature>
<feature type="transmembrane region" description="Helical" evidence="13">
    <location>
        <begin position="909"/>
        <end position="934"/>
    </location>
</feature>
<keyword evidence="16" id="KW-1185">Reference proteome</keyword>
<keyword evidence="4 13" id="KW-0812">Transmembrane</keyword>
<evidence type="ECO:0000256" key="11">
    <source>
        <dbReference type="ARBA" id="ARBA00023239"/>
    </source>
</evidence>
<dbReference type="GO" id="GO:0007189">
    <property type="term" value="P:adenylate cyclase-activating G protein-coupled receptor signaling pathway"/>
    <property type="evidence" value="ECO:0007669"/>
    <property type="project" value="TreeGrafter"/>
</dbReference>
<sequence length="1385" mass="150716">MAARYSHSRSRCQGDDTRPLSPSKLQSCLLVEIPGSPTQPPPPEPEIVELDWRQQLRLSALALAARAKDTVYLSFLDAEREEEYRTLALSSHRYFLFVGFLIYGLGIGLVVILEAAGLANVDKLRTAATYVLQILVALCAILASAAMKQEDFLRPRTAAVVALTVLAFAGLMPTMLDRERDSLNESGQLMLVYLLAYSCCVPAFNAHVVAAGMSILCVVQLILCFSSTAGVENRINLTLRELYKGVVVNAIGCRIALQGERAYRANYLSALEFREQQLLQKKLQNNVHRLLTNTFPEPVVKDIANGRVGQGLRYERVTVLQADMVGFTPLSATHEPEEVLGILSDLFGHFDALTSRHKVSKIKTIGDAYVACCGVFEDQPAHSDHAKRVVAMGLAMAKVVAIEAKMRGIAINVRIGVHTGMVMGGVIGTVRFHFDMWGNGVVGAMKMEETGVKGKVHISDATAACLDNAFPLVEAAPIEPSFAETYGIRASYLIDTDSLARRSQEKAQQPKEDLTDDASISGARSAEEYTPRSALRRLSQASSASITSEYSARCSCATPAIQKLSCRSLGHTARTSIRGLLSDAARLPRALLVGTEPAPHPPAYADHPSSAPPANASAAAVGCSPIGEHTAEPSATPGGGGRAREEAQFTPPPPVKPAAAASRDSAVRCSAGAAPPPPPGPPPDDQSSARGSTDLRGLTISVGEASPPTEPRATASSMSSMHSSESKRTGPWDKVRAEAREKRWLSGIQKQDSSSTTRRTTLNPSRTTSSSHRLPLRPSKSPHPATQRAMLVDQSPSSFFFETRLDGGEEQTAESIAAKELELRQEEKEEARRGLRGHAAQGTGIFVAQGETLLGLLCVCGLYDYLCFYFEDLATDWDHLPHIFIVRYVAVGVPLLIAHLVMRSFDPRSFLVVELCAAGLVLLPSVALVGFALIARKTVEPCAQCPGGYSGFYTNKSVCQPYDACDSPGANEFACLLSNVGGLDYCTVGQPLFYLRTLGMVHCFLHWTLIHSKLSRLMLTTMVSASSFLFVVGWVYYFPANESSNDQTFTDTATWILVANLIGAIHYFIRNKALWQHLVLRAQQQRALRTIKRETDKCEQLLANILPSHLIGSLASFLERLDVDLSTNDASIEDLFSPRRLTTPMVPRSPSLVQRLSARTPSLLPHSARTPSVLPQSKALVAERYSDCSFLFAKIGGLSELVNDDAAEPRMVIEVLQEMFDRFDRLSSIFNVQKVRKTANEYYLAAAGLPDPLLLPQPMDRAVGLASFGFAIINVMDNVNLEIQRLGIDMRFTVQVGIASGFAIAGIIGHKTFQYDLCGDAVNTAARMCSYSAPGRVHVSDATYRLLRHRFAALSRGQREIKGKGMMETYFLRNEPPEEALSTEA</sequence>
<evidence type="ECO:0000259" key="14">
    <source>
        <dbReference type="PROSITE" id="PS50125"/>
    </source>
</evidence>
<dbReference type="GO" id="GO:0005524">
    <property type="term" value="F:ATP binding"/>
    <property type="evidence" value="ECO:0007669"/>
    <property type="project" value="UniProtKB-KW"/>
</dbReference>
<feature type="region of interest" description="Disordered" evidence="12">
    <location>
        <begin position="1"/>
        <end position="22"/>
    </location>
</feature>
<evidence type="ECO:0000256" key="1">
    <source>
        <dbReference type="ARBA" id="ARBA00001593"/>
    </source>
</evidence>
<evidence type="ECO:0000256" key="8">
    <source>
        <dbReference type="ARBA" id="ARBA00022842"/>
    </source>
</evidence>
<comment type="catalytic activity">
    <reaction evidence="1">
        <text>ATP = 3',5'-cyclic AMP + diphosphate</text>
        <dbReference type="Rhea" id="RHEA:15389"/>
        <dbReference type="ChEBI" id="CHEBI:30616"/>
        <dbReference type="ChEBI" id="CHEBI:33019"/>
        <dbReference type="ChEBI" id="CHEBI:58165"/>
        <dbReference type="EC" id="4.6.1.1"/>
    </reaction>
</comment>
<dbReference type="SUPFAM" id="SSF55073">
    <property type="entry name" value="Nucleotide cyclase"/>
    <property type="match status" value="2"/>
</dbReference>
<proteinExistence type="predicted"/>
<feature type="transmembrane region" description="Helical" evidence="13">
    <location>
        <begin position="195"/>
        <end position="225"/>
    </location>
</feature>
<protein>
    <recommendedName>
        <fullName evidence="3">adenylate cyclase</fullName>
        <ecNumber evidence="3">4.6.1.1</ecNumber>
    </recommendedName>
</protein>
<evidence type="ECO:0000256" key="3">
    <source>
        <dbReference type="ARBA" id="ARBA00012201"/>
    </source>
</evidence>
<feature type="region of interest" description="Disordered" evidence="12">
    <location>
        <begin position="501"/>
        <end position="538"/>
    </location>
</feature>
<feature type="transmembrane region" description="Helical" evidence="13">
    <location>
        <begin position="1017"/>
        <end position="1037"/>
    </location>
</feature>
<feature type="compositionally biased region" description="Basic residues" evidence="12">
    <location>
        <begin position="1"/>
        <end position="10"/>
    </location>
</feature>
<dbReference type="PROSITE" id="PS50125">
    <property type="entry name" value="GUANYLATE_CYCLASE_2"/>
    <property type="match status" value="2"/>
</dbReference>
<evidence type="ECO:0000256" key="4">
    <source>
        <dbReference type="ARBA" id="ARBA00022692"/>
    </source>
</evidence>
<evidence type="ECO:0000256" key="10">
    <source>
        <dbReference type="ARBA" id="ARBA00023136"/>
    </source>
</evidence>
<evidence type="ECO:0000256" key="9">
    <source>
        <dbReference type="ARBA" id="ARBA00022989"/>
    </source>
</evidence>
<dbReference type="InterPro" id="IPR001054">
    <property type="entry name" value="A/G_cyclase"/>
</dbReference>
<gene>
    <name evidence="15" type="ORF">AB1Y20_007895</name>
</gene>
<reference evidence="15 16" key="1">
    <citation type="journal article" date="2024" name="Science">
        <title>Giant polyketide synthase enzymes in the biosynthesis of giant marine polyether toxins.</title>
        <authorList>
            <person name="Fallon T.R."/>
            <person name="Shende V.V."/>
            <person name="Wierzbicki I.H."/>
            <person name="Pendleton A.L."/>
            <person name="Watervoot N.F."/>
            <person name="Auber R.P."/>
            <person name="Gonzalez D.J."/>
            <person name="Wisecaver J.H."/>
            <person name="Moore B.S."/>
        </authorList>
    </citation>
    <scope>NUCLEOTIDE SEQUENCE [LARGE SCALE GENOMIC DNA]</scope>
    <source>
        <strain evidence="15 16">12B1</strain>
    </source>
</reference>
<feature type="transmembrane region" description="Helical" evidence="13">
    <location>
        <begin position="94"/>
        <end position="115"/>
    </location>
</feature>
<evidence type="ECO:0000256" key="12">
    <source>
        <dbReference type="SAM" id="MobiDB-lite"/>
    </source>
</evidence>
<keyword evidence="11" id="KW-0456">Lyase</keyword>
<comment type="subcellular location">
    <subcellularLocation>
        <location evidence="2">Membrane</location>
        <topology evidence="2">Multi-pass membrane protein</topology>
    </subcellularLocation>
</comment>
<dbReference type="GO" id="GO:0005886">
    <property type="term" value="C:plasma membrane"/>
    <property type="evidence" value="ECO:0007669"/>
    <property type="project" value="TreeGrafter"/>
</dbReference>
<feature type="transmembrane region" description="Helical" evidence="13">
    <location>
        <begin position="1052"/>
        <end position="1069"/>
    </location>
</feature>
<keyword evidence="6" id="KW-0547">Nucleotide-binding</keyword>
<feature type="compositionally biased region" description="Pro residues" evidence="12">
    <location>
        <begin position="674"/>
        <end position="684"/>
    </location>
</feature>
<keyword evidence="5" id="KW-0479">Metal-binding</keyword>
<evidence type="ECO:0000256" key="13">
    <source>
        <dbReference type="SAM" id="Phobius"/>
    </source>
</evidence>
<keyword evidence="10 13" id="KW-0472">Membrane</keyword>
<organism evidence="15 16">
    <name type="scientific">Prymnesium parvum</name>
    <name type="common">Toxic golden alga</name>
    <dbReference type="NCBI Taxonomy" id="97485"/>
    <lineage>
        <taxon>Eukaryota</taxon>
        <taxon>Haptista</taxon>
        <taxon>Haptophyta</taxon>
        <taxon>Prymnesiophyceae</taxon>
        <taxon>Prymnesiales</taxon>
        <taxon>Prymnesiaceae</taxon>
        <taxon>Prymnesium</taxon>
    </lineage>
</organism>
<dbReference type="GO" id="GO:0009190">
    <property type="term" value="P:cyclic nucleotide biosynthetic process"/>
    <property type="evidence" value="ECO:0007669"/>
    <property type="project" value="InterPro"/>
</dbReference>
<dbReference type="Pfam" id="PF00211">
    <property type="entry name" value="Guanylate_cyc"/>
    <property type="match status" value="2"/>
</dbReference>
<feature type="transmembrane region" description="Helical" evidence="13">
    <location>
        <begin position="127"/>
        <end position="146"/>
    </location>
</feature>
<dbReference type="EC" id="4.6.1.1" evidence="3"/>
<comment type="caution">
    <text evidence="15">The sequence shown here is derived from an EMBL/GenBank/DDBJ whole genome shotgun (WGS) entry which is preliminary data.</text>
</comment>
<keyword evidence="9 13" id="KW-1133">Transmembrane helix</keyword>
<evidence type="ECO:0000313" key="15">
    <source>
        <dbReference type="EMBL" id="KAL1507033.1"/>
    </source>
</evidence>
<evidence type="ECO:0000256" key="6">
    <source>
        <dbReference type="ARBA" id="ARBA00022741"/>
    </source>
</evidence>
<evidence type="ECO:0000256" key="7">
    <source>
        <dbReference type="ARBA" id="ARBA00022840"/>
    </source>
</evidence>
<name>A0AB34IVL0_PRYPA</name>
<feature type="compositionally biased region" description="Polar residues" evidence="12">
    <location>
        <begin position="748"/>
        <end position="772"/>
    </location>
</feature>
<accession>A0AB34IVL0</accession>
<dbReference type="Proteomes" id="UP001515480">
    <property type="component" value="Unassembled WGS sequence"/>
</dbReference>